<gene>
    <name evidence="2" type="ORF">EDM56_11670</name>
</gene>
<organism evidence="2 3">
    <name type="scientific">Brevibacillus fluminis</name>
    <dbReference type="NCBI Taxonomy" id="511487"/>
    <lineage>
        <taxon>Bacteria</taxon>
        <taxon>Bacillati</taxon>
        <taxon>Bacillota</taxon>
        <taxon>Bacilli</taxon>
        <taxon>Bacillales</taxon>
        <taxon>Paenibacillaceae</taxon>
        <taxon>Brevibacillus</taxon>
    </lineage>
</organism>
<dbReference type="Pfam" id="PF13185">
    <property type="entry name" value="GAF_2"/>
    <property type="match status" value="1"/>
</dbReference>
<dbReference type="RefSeq" id="WP_122918070.1">
    <property type="nucleotide sequence ID" value="NZ_RHHQ01000008.1"/>
</dbReference>
<evidence type="ECO:0000313" key="3">
    <source>
        <dbReference type="Proteomes" id="UP000271031"/>
    </source>
</evidence>
<feature type="domain" description="GAF" evidence="1">
    <location>
        <begin position="11"/>
        <end position="125"/>
    </location>
</feature>
<keyword evidence="3" id="KW-1185">Reference proteome</keyword>
<dbReference type="OrthoDB" id="2360948at2"/>
<dbReference type="InterPro" id="IPR003018">
    <property type="entry name" value="GAF"/>
</dbReference>
<proteinExistence type="predicted"/>
<sequence length="142" mass="16001">MENGAWSISGMLSWLRDETNADFAAIALMEEHEQRMRWQYASGNRNERYKKIIFSRKGMIGNVLRSGRLMMIPSFFPKSGDDPSEYAILLAEGLKSAVAVPVMHEESICGVLLVGCRQIRVFTEELSKIVSAAEWLGDTLRS</sequence>
<name>A0A3M8DNY4_9BACL</name>
<dbReference type="EMBL" id="RHHQ01000008">
    <property type="protein sequence ID" value="RNB89816.1"/>
    <property type="molecule type" value="Genomic_DNA"/>
</dbReference>
<dbReference type="SUPFAM" id="SSF55781">
    <property type="entry name" value="GAF domain-like"/>
    <property type="match status" value="1"/>
</dbReference>
<protein>
    <submittedName>
        <fullName evidence="2">GAF domain-containing protein</fullName>
    </submittedName>
</protein>
<evidence type="ECO:0000313" key="2">
    <source>
        <dbReference type="EMBL" id="RNB89816.1"/>
    </source>
</evidence>
<dbReference type="Gene3D" id="3.30.450.40">
    <property type="match status" value="1"/>
</dbReference>
<dbReference type="InterPro" id="IPR029016">
    <property type="entry name" value="GAF-like_dom_sf"/>
</dbReference>
<accession>A0A3M8DNY4</accession>
<reference evidence="2 3" key="1">
    <citation type="submission" date="2018-10" db="EMBL/GenBank/DDBJ databases">
        <title>Phylogenomics of Brevibacillus.</title>
        <authorList>
            <person name="Dunlap C."/>
        </authorList>
    </citation>
    <scope>NUCLEOTIDE SEQUENCE [LARGE SCALE GENOMIC DNA]</scope>
    <source>
        <strain evidence="2 3">JCM 15716</strain>
    </source>
</reference>
<evidence type="ECO:0000259" key="1">
    <source>
        <dbReference type="Pfam" id="PF13185"/>
    </source>
</evidence>
<dbReference type="Proteomes" id="UP000271031">
    <property type="component" value="Unassembled WGS sequence"/>
</dbReference>
<comment type="caution">
    <text evidence="2">The sequence shown here is derived from an EMBL/GenBank/DDBJ whole genome shotgun (WGS) entry which is preliminary data.</text>
</comment>
<dbReference type="AlphaFoldDB" id="A0A3M8DNY4"/>